<dbReference type="GO" id="GO:0016491">
    <property type="term" value="F:oxidoreductase activity"/>
    <property type="evidence" value="ECO:0007669"/>
    <property type="project" value="InterPro"/>
</dbReference>
<sequence>MTRSGTLNYHVHKPFRQAFEIDAGGIVGNLISPELAATEVALKDQRDGNVSADFIEDGFAFAHVPTSVSDFEAEGWQQTYDAELTDLLQRKLGAKEVIVFDHTVRIDGSNADRRPARNVHSDYSPKGAEQRIVDILGAEKAADWSAGHYAFINVWRPVGAPINSAPLGFVRPSSVADADWIEIDLIYPDRKGQIMGLAANTQHEWVYRSRMTPDEVVFFNIYDNSGRPSVGHSAIDLTEDPNVTTIRKSIESRTLVRFQNA</sequence>
<dbReference type="InterPro" id="IPR044053">
    <property type="entry name" value="AsaB-like"/>
</dbReference>
<protein>
    <recommendedName>
        <fullName evidence="3">Methyltransferase</fullName>
    </recommendedName>
</protein>
<reference evidence="2" key="1">
    <citation type="submission" date="2017-05" db="EMBL/GenBank/DDBJ databases">
        <authorList>
            <person name="Rodrigo-Torres L."/>
            <person name="Arahal R. D."/>
            <person name="Lucena T."/>
        </authorList>
    </citation>
    <scope>NUCLEOTIDE SEQUENCE [LARGE SCALE GENOMIC DNA]</scope>
    <source>
        <strain evidence="2">CECT 8621</strain>
    </source>
</reference>
<gene>
    <name evidence="1" type="ORF">COL8621_00419</name>
</gene>
<evidence type="ECO:0000313" key="1">
    <source>
        <dbReference type="EMBL" id="SMX31383.1"/>
    </source>
</evidence>
<keyword evidence="2" id="KW-1185">Reference proteome</keyword>
<accession>A0A238JLU0</accession>
<proteinExistence type="predicted"/>
<dbReference type="EMBL" id="FXYE01000001">
    <property type="protein sequence ID" value="SMX31383.1"/>
    <property type="molecule type" value="Genomic_DNA"/>
</dbReference>
<dbReference type="NCBIfam" id="NF041278">
    <property type="entry name" value="CmcJ_NvfI_EfuI"/>
    <property type="match status" value="1"/>
</dbReference>
<dbReference type="AlphaFoldDB" id="A0A238JLU0"/>
<organism evidence="1 2">
    <name type="scientific">Actibacterium lipolyticum</name>
    <dbReference type="NCBI Taxonomy" id="1524263"/>
    <lineage>
        <taxon>Bacteria</taxon>
        <taxon>Pseudomonadati</taxon>
        <taxon>Pseudomonadota</taxon>
        <taxon>Alphaproteobacteria</taxon>
        <taxon>Rhodobacterales</taxon>
        <taxon>Roseobacteraceae</taxon>
        <taxon>Actibacterium</taxon>
    </lineage>
</organism>
<dbReference type="PANTHER" id="PTHR34598">
    <property type="entry name" value="BLL6449 PROTEIN"/>
    <property type="match status" value="1"/>
</dbReference>
<name>A0A238JLU0_9RHOB</name>
<evidence type="ECO:0000313" key="2">
    <source>
        <dbReference type="Proteomes" id="UP000202922"/>
    </source>
</evidence>
<dbReference type="PANTHER" id="PTHR34598:SF3">
    <property type="entry name" value="OXIDOREDUCTASE AN1597"/>
    <property type="match status" value="1"/>
</dbReference>
<dbReference type="Proteomes" id="UP000202922">
    <property type="component" value="Unassembled WGS sequence"/>
</dbReference>
<dbReference type="RefSeq" id="WP_093965675.1">
    <property type="nucleotide sequence ID" value="NZ_FXYE01000001.1"/>
</dbReference>
<dbReference type="OrthoDB" id="5173234at2"/>
<evidence type="ECO:0008006" key="3">
    <source>
        <dbReference type="Google" id="ProtNLM"/>
    </source>
</evidence>